<name>A0A7S1LZ08_ALECA</name>
<accession>A0A7S1LZ08</accession>
<dbReference type="SUPFAM" id="SSF50814">
    <property type="entry name" value="Lipocalins"/>
    <property type="match status" value="1"/>
</dbReference>
<sequence>MTVAPCPLLPAMSLLGGAYWVIKADKDADGKYLSAIVMGGPPTVQNSKTGDCTTMDGPFARNNAGLWILSRKPEMDPVVLQEQKDWLKSQRIDTSKLLPVRQGDGWCSDYPGAFLKNTPLKFYDDVVYPAGSTRR</sequence>
<gene>
    <name evidence="1" type="ORF">ACAT0790_LOCUS15461</name>
</gene>
<proteinExistence type="predicted"/>
<dbReference type="AlphaFoldDB" id="A0A7S1LZ08"/>
<dbReference type="EMBL" id="HBGE01025688">
    <property type="protein sequence ID" value="CAD9117248.1"/>
    <property type="molecule type" value="Transcribed_RNA"/>
</dbReference>
<dbReference type="Gene3D" id="2.40.128.20">
    <property type="match status" value="1"/>
</dbReference>
<protein>
    <submittedName>
        <fullName evidence="1">Uncharacterized protein</fullName>
    </submittedName>
</protein>
<evidence type="ECO:0000313" key="1">
    <source>
        <dbReference type="EMBL" id="CAD9117248.1"/>
    </source>
</evidence>
<organism evidence="1">
    <name type="scientific">Alexandrium catenella</name>
    <name type="common">Red tide dinoflagellate</name>
    <name type="synonym">Gonyaulax catenella</name>
    <dbReference type="NCBI Taxonomy" id="2925"/>
    <lineage>
        <taxon>Eukaryota</taxon>
        <taxon>Sar</taxon>
        <taxon>Alveolata</taxon>
        <taxon>Dinophyceae</taxon>
        <taxon>Gonyaulacales</taxon>
        <taxon>Pyrocystaceae</taxon>
        <taxon>Alexandrium</taxon>
    </lineage>
</organism>
<dbReference type="InterPro" id="IPR012674">
    <property type="entry name" value="Calycin"/>
</dbReference>
<reference evidence="1" key="1">
    <citation type="submission" date="2021-01" db="EMBL/GenBank/DDBJ databases">
        <authorList>
            <person name="Corre E."/>
            <person name="Pelletier E."/>
            <person name="Niang G."/>
            <person name="Scheremetjew M."/>
            <person name="Finn R."/>
            <person name="Kale V."/>
            <person name="Holt S."/>
            <person name="Cochrane G."/>
            <person name="Meng A."/>
            <person name="Brown T."/>
            <person name="Cohen L."/>
        </authorList>
    </citation>
    <scope>NUCLEOTIDE SEQUENCE</scope>
    <source>
        <strain evidence="1">OF101</strain>
    </source>
</reference>